<name>A0A6J4JTY9_9BACT</name>
<dbReference type="Pfam" id="PF13439">
    <property type="entry name" value="Glyco_transf_4"/>
    <property type="match status" value="1"/>
</dbReference>
<dbReference type="InterPro" id="IPR028098">
    <property type="entry name" value="Glyco_trans_4-like_N"/>
</dbReference>
<proteinExistence type="predicted"/>
<evidence type="ECO:0000259" key="3">
    <source>
        <dbReference type="Pfam" id="PF13439"/>
    </source>
</evidence>
<organism evidence="4">
    <name type="scientific">uncultured Armatimonadetes bacterium</name>
    <dbReference type="NCBI Taxonomy" id="157466"/>
    <lineage>
        <taxon>Bacteria</taxon>
        <taxon>Bacillati</taxon>
        <taxon>Armatimonadota</taxon>
        <taxon>environmental samples</taxon>
    </lineage>
</organism>
<reference evidence="4" key="1">
    <citation type="submission" date="2020-02" db="EMBL/GenBank/DDBJ databases">
        <authorList>
            <person name="Meier V. D."/>
        </authorList>
    </citation>
    <scope>NUCLEOTIDE SEQUENCE</scope>
    <source>
        <strain evidence="4">AVDCRST_MAG63</strain>
    </source>
</reference>
<evidence type="ECO:0000259" key="2">
    <source>
        <dbReference type="Pfam" id="PF00534"/>
    </source>
</evidence>
<dbReference type="SUPFAM" id="SSF53756">
    <property type="entry name" value="UDP-Glycosyltransferase/glycogen phosphorylase"/>
    <property type="match status" value="1"/>
</dbReference>
<dbReference type="CDD" id="cd03809">
    <property type="entry name" value="GT4_MtfB-like"/>
    <property type="match status" value="1"/>
</dbReference>
<gene>
    <name evidence="4" type="ORF">AVDCRST_MAG63-4399</name>
</gene>
<dbReference type="EMBL" id="CADCTO010000560">
    <property type="protein sequence ID" value="CAA9287200.1"/>
    <property type="molecule type" value="Genomic_DNA"/>
</dbReference>
<sequence>MRVVLDARPLSHPQAGGFRTYVRSLVQGLAETGGRDEILLYLDRPVPEGTVPAAANFGVRILDPSRLRTDFSLFARQVRRDRPDVVHGTMNYVPPVPGVPTTVTIHDALGIKPYPFIRVDRKLRSQAIYRYWALLTRRSARAAREIITVSSAAAKELGDALGRPADTFHVVHNGITLPAPSAPVRRSEDTVLAMASSDPRKNLGLLYRALSAGAKLFAEPPCLHVVCTSPTVKARAERALSEHGVPRYRLLCGLDDRALADAYAAAAVFVWPSHREGFGLPPLEAMTCGCPVLSSSAPAMPEVLSDAARYFDHESPEDLADKLRELLADARGRQEMSRRGRAHAATFTCRRMAEQTLAVWRGVARG</sequence>
<dbReference type="GO" id="GO:0009103">
    <property type="term" value="P:lipopolysaccharide biosynthetic process"/>
    <property type="evidence" value="ECO:0007669"/>
    <property type="project" value="TreeGrafter"/>
</dbReference>
<dbReference type="Pfam" id="PF00534">
    <property type="entry name" value="Glycos_transf_1"/>
    <property type="match status" value="1"/>
</dbReference>
<dbReference type="InterPro" id="IPR001296">
    <property type="entry name" value="Glyco_trans_1"/>
</dbReference>
<dbReference type="PANTHER" id="PTHR46401">
    <property type="entry name" value="GLYCOSYLTRANSFERASE WBBK-RELATED"/>
    <property type="match status" value="1"/>
</dbReference>
<protein>
    <recommendedName>
        <fullName evidence="5">Glycosyltransferase</fullName>
    </recommendedName>
</protein>
<dbReference type="PANTHER" id="PTHR46401:SF2">
    <property type="entry name" value="GLYCOSYLTRANSFERASE WBBK-RELATED"/>
    <property type="match status" value="1"/>
</dbReference>
<dbReference type="GO" id="GO:0016757">
    <property type="term" value="F:glycosyltransferase activity"/>
    <property type="evidence" value="ECO:0007669"/>
    <property type="project" value="InterPro"/>
</dbReference>
<evidence type="ECO:0008006" key="5">
    <source>
        <dbReference type="Google" id="ProtNLM"/>
    </source>
</evidence>
<accession>A0A6J4JTY9</accession>
<evidence type="ECO:0000313" key="4">
    <source>
        <dbReference type="EMBL" id="CAA9287200.1"/>
    </source>
</evidence>
<feature type="domain" description="Glycosyltransferase subfamily 4-like N-terminal" evidence="3">
    <location>
        <begin position="16"/>
        <end position="176"/>
    </location>
</feature>
<dbReference type="Gene3D" id="3.40.50.2000">
    <property type="entry name" value="Glycogen Phosphorylase B"/>
    <property type="match status" value="2"/>
</dbReference>
<evidence type="ECO:0000256" key="1">
    <source>
        <dbReference type="ARBA" id="ARBA00022679"/>
    </source>
</evidence>
<keyword evidence="1" id="KW-0808">Transferase</keyword>
<dbReference type="AlphaFoldDB" id="A0A6J4JTY9"/>
<feature type="domain" description="Glycosyl transferase family 1" evidence="2">
    <location>
        <begin position="188"/>
        <end position="342"/>
    </location>
</feature>